<dbReference type="PANTHER" id="PTHR42858">
    <property type="entry name" value="AMINOTRANSFERASE"/>
    <property type="match status" value="1"/>
</dbReference>
<dbReference type="STRING" id="1344418.A0A1D2VJZ7"/>
<evidence type="ECO:0000259" key="1">
    <source>
        <dbReference type="Pfam" id="PF00155"/>
    </source>
</evidence>
<dbReference type="GeneID" id="30964074"/>
<dbReference type="Pfam" id="PF00155">
    <property type="entry name" value="Aminotran_1_2"/>
    <property type="match status" value="1"/>
</dbReference>
<reference evidence="3" key="1">
    <citation type="submission" date="2016-05" db="EMBL/GenBank/DDBJ databases">
        <title>Comparative genomics of biotechnologically important yeasts.</title>
        <authorList>
            <consortium name="DOE Joint Genome Institute"/>
            <person name="Riley R."/>
            <person name="Haridas S."/>
            <person name="Wolfe K.H."/>
            <person name="Lopes M.R."/>
            <person name="Hittinger C.T."/>
            <person name="Goker M."/>
            <person name="Salamov A."/>
            <person name="Wisecaver J."/>
            <person name="Long T.M."/>
            <person name="Aerts A.L."/>
            <person name="Barry K."/>
            <person name="Choi C."/>
            <person name="Clum A."/>
            <person name="Coughlan A.Y."/>
            <person name="Deshpande S."/>
            <person name="Douglass A.P."/>
            <person name="Hanson S.J."/>
            <person name="Klenk H.-P."/>
            <person name="Labutti K."/>
            <person name="Lapidus A."/>
            <person name="Lindquist E."/>
            <person name="Lipzen A."/>
            <person name="Meier-Kolthoff J.P."/>
            <person name="Ohm R.A."/>
            <person name="Otillar R.P."/>
            <person name="Pangilinan J."/>
            <person name="Peng Y."/>
            <person name="Rokas A."/>
            <person name="Rosa C.A."/>
            <person name="Scheuner C."/>
            <person name="Sibirny A.A."/>
            <person name="Slot J.C."/>
            <person name="Stielow J.B."/>
            <person name="Sun H."/>
            <person name="Kurtzman C.P."/>
            <person name="Blackwell M."/>
            <person name="Grigoriev I.V."/>
            <person name="Jeffries T.W."/>
        </authorList>
    </citation>
    <scope>NUCLEOTIDE SEQUENCE [LARGE SCALE GENOMIC DNA]</scope>
    <source>
        <strain evidence="3">DSM 1968</strain>
    </source>
</reference>
<dbReference type="InterPro" id="IPR004839">
    <property type="entry name" value="Aminotransferase_I/II_large"/>
</dbReference>
<keyword evidence="3" id="KW-1185">Reference proteome</keyword>
<dbReference type="GO" id="GO:0047536">
    <property type="term" value="F:2-aminoadipate transaminase activity"/>
    <property type="evidence" value="ECO:0007669"/>
    <property type="project" value="EnsemblFungi"/>
</dbReference>
<proteinExistence type="predicted"/>
<evidence type="ECO:0000313" key="3">
    <source>
        <dbReference type="Proteomes" id="UP000095038"/>
    </source>
</evidence>
<gene>
    <name evidence="2" type="ORF">ASCRUDRAFT_33538</name>
</gene>
<name>A0A1D2VJZ7_9ASCO</name>
<dbReference type="InterPro" id="IPR015421">
    <property type="entry name" value="PyrdxlP-dep_Trfase_major"/>
</dbReference>
<dbReference type="EMBL" id="KV454478">
    <property type="protein sequence ID" value="ODV61926.1"/>
    <property type="molecule type" value="Genomic_DNA"/>
</dbReference>
<dbReference type="CDD" id="cd00609">
    <property type="entry name" value="AAT_like"/>
    <property type="match status" value="1"/>
</dbReference>
<dbReference type="AlphaFoldDB" id="A0A1D2VJZ7"/>
<dbReference type="Gene3D" id="3.90.1150.10">
    <property type="entry name" value="Aspartate Aminotransferase, domain 1"/>
    <property type="match status" value="1"/>
</dbReference>
<dbReference type="InterPro" id="IPR015422">
    <property type="entry name" value="PyrdxlP-dep_Trfase_small"/>
</dbReference>
<dbReference type="OrthoDB" id="7042322at2759"/>
<protein>
    <submittedName>
        <fullName evidence="2">PLP-dependent transferase</fullName>
    </submittedName>
</protein>
<dbReference type="SUPFAM" id="SSF53383">
    <property type="entry name" value="PLP-dependent transferases"/>
    <property type="match status" value="1"/>
</dbReference>
<dbReference type="Proteomes" id="UP000095038">
    <property type="component" value="Unassembled WGS sequence"/>
</dbReference>
<dbReference type="FunCoup" id="A0A1D2VJZ7">
    <property type="interactions" value="61"/>
</dbReference>
<sequence>MAGREINLFKGYASPRLLPRLEILEASSRILRPEKRTYDEDPENKHPLLYGTDIGALWVREEIAQWSNSIFFADEKHSRARARADSINLTGGASYGICNILLQCTLPHNSFTRQAFIVTPTYYLINSSFVDAGFKGKLTGVEEDDNGNYDLEALESKIRELESSFENSNIDDSSIQGGANRPFKKVYKYVFYCVPEYSNPTGKSLSTESRVKLVELARKYDMLVICDDVYDLLNYQKGVKTYKKRMVYLDRETQKDPESYGNVISNASFSKIIGPGLRIGWQESINDKLAIILSQGGANKSGGTPGQFNTYIAGELIKSGKINTIIDGLNKVYSERAEVVKKCCKKYLPEGTTFSGASGGYFIWVTTPDHIDCRKVVEKAKESGLILAGGDDFEVSGDVKGWGRNSVRVAVSYMEKEDIIRGFQIWGETIQSLQ</sequence>
<dbReference type="Gene3D" id="3.40.640.10">
    <property type="entry name" value="Type I PLP-dependent aspartate aminotransferase-like (Major domain)"/>
    <property type="match status" value="1"/>
</dbReference>
<dbReference type="FunFam" id="3.40.640.10:FF:000080">
    <property type="entry name" value="Aminotransferase, putative"/>
    <property type="match status" value="1"/>
</dbReference>
<dbReference type="GO" id="GO:0030170">
    <property type="term" value="F:pyridoxal phosphate binding"/>
    <property type="evidence" value="ECO:0007669"/>
    <property type="project" value="InterPro"/>
</dbReference>
<dbReference type="InterPro" id="IPR015424">
    <property type="entry name" value="PyrdxlP-dep_Trfase"/>
</dbReference>
<accession>A0A1D2VJZ7</accession>
<feature type="domain" description="Aminotransferase class I/classII large" evidence="1">
    <location>
        <begin position="49"/>
        <end position="407"/>
    </location>
</feature>
<dbReference type="RefSeq" id="XP_020048233.1">
    <property type="nucleotide sequence ID" value="XM_020190438.1"/>
</dbReference>
<dbReference type="PANTHER" id="PTHR42858:SF1">
    <property type="entry name" value="LD15494P"/>
    <property type="match status" value="1"/>
</dbReference>
<organism evidence="2 3">
    <name type="scientific">Ascoidea rubescens DSM 1968</name>
    <dbReference type="NCBI Taxonomy" id="1344418"/>
    <lineage>
        <taxon>Eukaryota</taxon>
        <taxon>Fungi</taxon>
        <taxon>Dikarya</taxon>
        <taxon>Ascomycota</taxon>
        <taxon>Saccharomycotina</taxon>
        <taxon>Saccharomycetes</taxon>
        <taxon>Ascoideaceae</taxon>
        <taxon>Ascoidea</taxon>
    </lineage>
</organism>
<keyword evidence="2" id="KW-0808">Transferase</keyword>
<dbReference type="InParanoid" id="A0A1D2VJZ7"/>
<evidence type="ECO:0000313" key="2">
    <source>
        <dbReference type="EMBL" id="ODV61926.1"/>
    </source>
</evidence>